<evidence type="ECO:0000313" key="1">
    <source>
        <dbReference type="EMBL" id="QHU29620.1"/>
    </source>
</evidence>
<protein>
    <submittedName>
        <fullName evidence="1">Uncharacterized protein</fullName>
    </submittedName>
</protein>
<dbReference type="EMBL" id="MN740491">
    <property type="protein sequence ID" value="QHU29620.1"/>
    <property type="molecule type" value="Genomic_DNA"/>
</dbReference>
<sequence length="134" mass="16202">MIIEVSIILFIMVQSIMNMMNKRTFVNKNNYEKYNLIDKINYDIDDENINDDIIKLLSYYNYEGHILLTHVKNDLIRNKQLRLNKHLFDKIRCMSDRTTIKMEITAINNRMHIYKYKLNNIFNRLKPEINGNVN</sequence>
<organism evidence="1">
    <name type="scientific">viral metagenome</name>
    <dbReference type="NCBI Taxonomy" id="1070528"/>
    <lineage>
        <taxon>unclassified sequences</taxon>
        <taxon>metagenomes</taxon>
        <taxon>organismal metagenomes</taxon>
    </lineage>
</organism>
<accession>A0A6C0LGS5</accession>
<dbReference type="AlphaFoldDB" id="A0A6C0LGS5"/>
<reference evidence="1" key="1">
    <citation type="journal article" date="2020" name="Nature">
        <title>Giant virus diversity and host interactions through global metagenomics.</title>
        <authorList>
            <person name="Schulz F."/>
            <person name="Roux S."/>
            <person name="Paez-Espino D."/>
            <person name="Jungbluth S."/>
            <person name="Walsh D.A."/>
            <person name="Denef V.J."/>
            <person name="McMahon K.D."/>
            <person name="Konstantinidis K.T."/>
            <person name="Eloe-Fadrosh E.A."/>
            <person name="Kyrpides N.C."/>
            <person name="Woyke T."/>
        </authorList>
    </citation>
    <scope>NUCLEOTIDE SEQUENCE</scope>
    <source>
        <strain evidence="1">GVMAG-M-3300027804-48</strain>
    </source>
</reference>
<proteinExistence type="predicted"/>
<name>A0A6C0LGS5_9ZZZZ</name>